<organism evidence="2 3">
    <name type="scientific">Flavobacterium reichenbachii</name>
    <dbReference type="NCBI Taxonomy" id="362418"/>
    <lineage>
        <taxon>Bacteria</taxon>
        <taxon>Pseudomonadati</taxon>
        <taxon>Bacteroidota</taxon>
        <taxon>Flavobacteriia</taxon>
        <taxon>Flavobacteriales</taxon>
        <taxon>Flavobacteriaceae</taxon>
        <taxon>Flavobacterium</taxon>
    </lineage>
</organism>
<evidence type="ECO:0000313" key="3">
    <source>
        <dbReference type="Proteomes" id="UP000028715"/>
    </source>
</evidence>
<dbReference type="Proteomes" id="UP000028715">
    <property type="component" value="Unassembled WGS sequence"/>
</dbReference>
<accession>A0A085ZPG8</accession>
<gene>
    <name evidence="2" type="ORF">IW19_12725</name>
</gene>
<name>A0A085ZPG8_9FLAO</name>
<dbReference type="Pfam" id="PF04738">
    <property type="entry name" value="Lant_dehydr_N"/>
    <property type="match status" value="1"/>
</dbReference>
<dbReference type="EMBL" id="JPRL01000001">
    <property type="protein sequence ID" value="KFF06332.1"/>
    <property type="molecule type" value="Genomic_DNA"/>
</dbReference>
<feature type="domain" description="Lantibiotic dehydratase N-terminal" evidence="1">
    <location>
        <begin position="56"/>
        <end position="701"/>
    </location>
</feature>
<comment type="caution">
    <text evidence="2">The sequence shown here is derived from an EMBL/GenBank/DDBJ whole genome shotgun (WGS) entry which is preliminary data.</text>
</comment>
<proteinExistence type="predicted"/>
<keyword evidence="3" id="KW-1185">Reference proteome</keyword>
<evidence type="ECO:0000313" key="2">
    <source>
        <dbReference type="EMBL" id="KFF06332.1"/>
    </source>
</evidence>
<dbReference type="InterPro" id="IPR006827">
    <property type="entry name" value="Lant_deHydtase_N"/>
</dbReference>
<sequence>MPCNLPKSLARKEMKPQFKISHFPEYILRTPLFPISFYLDLLKNYNYEKTISIYKNALVKEALNLASSELVDELNKWESFKDHSFNKKKIALEFTLLRYISRMSSRCTPFGLFAGCSVGKMDVHSNIILELPEKHKRFTQFDMQFWVGLLQNITKREKPIFNLKYFSNSSIYELGDFYRYIEYKYIKSKREHSIASLRKTDALKEIMLKTKSGATINEMISVLADDDSQKEEALEFIMHLIDFQFLVSELDAALTGNDEFDKVLSILKNIPDLTAEYQFLKKLNSQVLDLDVSLIPAENQYKEIRENILKKGFEYDKKYLLQTDLNTAYKTNSLNVNIAEKVSRGLYFLNGIQPKIEFNNLKMFIKAFSERYEEEQMPLMSVLDTECGLGYPANHEMNDSHEILEDFTFKLKKSKNETQSWTSYDLILEKKLQECRSKNKTKIELHESDFPDFDANLDQLPATFSTLIEIYIDQKLTIESSGDVSAAKLMGRFCIGNTDIHELTKKIIQKEQEYHNDKILAEIVHIPQSRTGNILRRPVLRKYEIAYLANSGTDKENTIELSDLFICLRNDKIKLYSKKLDKEIIPCLSNAHNFRNSSLPVYHFLCDLQAQNTKPVFSFSWGILESHYNYFPRVEYKEIILSKAKWNIAKEDIVPFLKLSGNDLTEAFSLWRSIRDIPCQVNWVNSDNTLLLDFQTEIGIQLFLKSAGKRDKIILEEFLFTEESFVKNNNGGGFTNQFILSFFKEQL</sequence>
<dbReference type="AlphaFoldDB" id="A0A085ZPG8"/>
<evidence type="ECO:0000259" key="1">
    <source>
        <dbReference type="Pfam" id="PF04738"/>
    </source>
</evidence>
<reference evidence="2 3" key="1">
    <citation type="submission" date="2014-07" db="EMBL/GenBank/DDBJ databases">
        <title>Genome of Flavobacterium reichenbachii LMG 25512.</title>
        <authorList>
            <person name="Stropko S.J."/>
            <person name="Pipes S.E."/>
            <person name="Newman J.D."/>
        </authorList>
    </citation>
    <scope>NUCLEOTIDE SEQUENCE [LARGE SCALE GENOMIC DNA]</scope>
    <source>
        <strain evidence="2 3">LMG 25512</strain>
    </source>
</reference>
<dbReference type="eggNOG" id="ENOG502Z81U">
    <property type="taxonomic scope" value="Bacteria"/>
</dbReference>
<dbReference type="STRING" id="362418.IW19_12725"/>
<protein>
    <recommendedName>
        <fullName evidence="1">Lantibiotic dehydratase N-terminal domain-containing protein</fullName>
    </recommendedName>
</protein>